<dbReference type="Proteomes" id="UP001152888">
    <property type="component" value="Unassembled WGS sequence"/>
</dbReference>
<protein>
    <submittedName>
        <fullName evidence="2">Uncharacterized protein</fullName>
    </submittedName>
</protein>
<comment type="caution">
    <text evidence="2">The sequence shown here is derived from an EMBL/GenBank/DDBJ whole genome shotgun (WGS) entry which is preliminary data.</text>
</comment>
<feature type="region of interest" description="Disordered" evidence="1">
    <location>
        <begin position="54"/>
        <end position="142"/>
    </location>
</feature>
<sequence>MQAEKIKKNPENCQKVDREGMTCMVCKDKTSGGNYESCSYASAPTEKKYAYVKEKKYDSDQPEEEKDKPKEKTVEVSEESKVQSQKVSSTEKPAQRRRQHPRQRDVEKVEEKHRSYQTKSPKKRNNLEGTQTQVGINTPQVL</sequence>
<name>A0A9P0LM09_ACAOB</name>
<dbReference type="EMBL" id="CAKOFQ010007188">
    <property type="protein sequence ID" value="CAH1993937.1"/>
    <property type="molecule type" value="Genomic_DNA"/>
</dbReference>
<keyword evidence="3" id="KW-1185">Reference proteome</keyword>
<evidence type="ECO:0000313" key="2">
    <source>
        <dbReference type="EMBL" id="CAH1993937.1"/>
    </source>
</evidence>
<accession>A0A9P0LM09</accession>
<gene>
    <name evidence="2" type="ORF">ACAOBT_LOCUS21825</name>
</gene>
<dbReference type="AlphaFoldDB" id="A0A9P0LM09"/>
<feature type="compositionally biased region" description="Low complexity" evidence="1">
    <location>
        <begin position="82"/>
        <end position="92"/>
    </location>
</feature>
<evidence type="ECO:0000256" key="1">
    <source>
        <dbReference type="SAM" id="MobiDB-lite"/>
    </source>
</evidence>
<feature type="compositionally biased region" description="Basic and acidic residues" evidence="1">
    <location>
        <begin position="102"/>
        <end position="114"/>
    </location>
</feature>
<organism evidence="2 3">
    <name type="scientific">Acanthoscelides obtectus</name>
    <name type="common">Bean weevil</name>
    <name type="synonym">Bruchus obtectus</name>
    <dbReference type="NCBI Taxonomy" id="200917"/>
    <lineage>
        <taxon>Eukaryota</taxon>
        <taxon>Metazoa</taxon>
        <taxon>Ecdysozoa</taxon>
        <taxon>Arthropoda</taxon>
        <taxon>Hexapoda</taxon>
        <taxon>Insecta</taxon>
        <taxon>Pterygota</taxon>
        <taxon>Neoptera</taxon>
        <taxon>Endopterygota</taxon>
        <taxon>Coleoptera</taxon>
        <taxon>Polyphaga</taxon>
        <taxon>Cucujiformia</taxon>
        <taxon>Chrysomeloidea</taxon>
        <taxon>Chrysomelidae</taxon>
        <taxon>Bruchinae</taxon>
        <taxon>Bruchini</taxon>
        <taxon>Acanthoscelides</taxon>
    </lineage>
</organism>
<feature type="compositionally biased region" description="Polar residues" evidence="1">
    <location>
        <begin position="127"/>
        <end position="142"/>
    </location>
</feature>
<evidence type="ECO:0000313" key="3">
    <source>
        <dbReference type="Proteomes" id="UP001152888"/>
    </source>
</evidence>
<feature type="compositionally biased region" description="Basic and acidic residues" evidence="1">
    <location>
        <begin position="54"/>
        <end position="81"/>
    </location>
</feature>
<dbReference type="OrthoDB" id="1734063at2759"/>
<reference evidence="2" key="1">
    <citation type="submission" date="2022-03" db="EMBL/GenBank/DDBJ databases">
        <authorList>
            <person name="Sayadi A."/>
        </authorList>
    </citation>
    <scope>NUCLEOTIDE SEQUENCE</scope>
</reference>
<proteinExistence type="predicted"/>